<name>A0A0D0CQX6_9AGAM</name>
<sequence length="184" mass="21431">ELIIQAWKIYFEVLKNDLAVGHWTLENADNNDTLMLKLQKLLAECDIQFHHQDHHIHCFPHILNICSGHVSEKMMEISLTKVAEIWVSVLPQDLSNHQTYKEALPIDGFLDRPNNKDMKKHKLSSMEWQVLKVLHQAILALSSERLPMLCKYLVTFKYFYVTWTIVCDDPANPQLHPFATEGLK</sequence>
<dbReference type="InParanoid" id="A0A0D0CQX6"/>
<dbReference type="AlphaFoldDB" id="A0A0D0CQX6"/>
<dbReference type="OrthoDB" id="2639200at2759"/>
<reference evidence="1 2" key="1">
    <citation type="submission" date="2014-04" db="EMBL/GenBank/DDBJ databases">
        <authorList>
            <consortium name="DOE Joint Genome Institute"/>
            <person name="Kuo A."/>
            <person name="Kohler A."/>
            <person name="Jargeat P."/>
            <person name="Nagy L.G."/>
            <person name="Floudas D."/>
            <person name="Copeland A."/>
            <person name="Barry K.W."/>
            <person name="Cichocki N."/>
            <person name="Veneault-Fourrey C."/>
            <person name="LaButti K."/>
            <person name="Lindquist E.A."/>
            <person name="Lipzen A."/>
            <person name="Lundell T."/>
            <person name="Morin E."/>
            <person name="Murat C."/>
            <person name="Sun H."/>
            <person name="Tunlid A."/>
            <person name="Henrissat B."/>
            <person name="Grigoriev I.V."/>
            <person name="Hibbett D.S."/>
            <person name="Martin F."/>
            <person name="Nordberg H.P."/>
            <person name="Cantor M.N."/>
            <person name="Hua S.X."/>
        </authorList>
    </citation>
    <scope>NUCLEOTIDE SEQUENCE [LARGE SCALE GENOMIC DNA]</scope>
    <source>
        <strain evidence="1 2">Ve08.2h10</strain>
    </source>
</reference>
<organism evidence="1 2">
    <name type="scientific">Paxillus rubicundulus Ve08.2h10</name>
    <dbReference type="NCBI Taxonomy" id="930991"/>
    <lineage>
        <taxon>Eukaryota</taxon>
        <taxon>Fungi</taxon>
        <taxon>Dikarya</taxon>
        <taxon>Basidiomycota</taxon>
        <taxon>Agaricomycotina</taxon>
        <taxon>Agaricomycetes</taxon>
        <taxon>Agaricomycetidae</taxon>
        <taxon>Boletales</taxon>
        <taxon>Paxilineae</taxon>
        <taxon>Paxillaceae</taxon>
        <taxon>Paxillus</taxon>
    </lineage>
</organism>
<keyword evidence="2" id="KW-1185">Reference proteome</keyword>
<gene>
    <name evidence="1" type="ORF">PAXRUDRAFT_165752</name>
</gene>
<proteinExistence type="predicted"/>
<feature type="non-terminal residue" evidence="1">
    <location>
        <position position="1"/>
    </location>
</feature>
<reference evidence="2" key="2">
    <citation type="submission" date="2015-01" db="EMBL/GenBank/DDBJ databases">
        <title>Evolutionary Origins and Diversification of the Mycorrhizal Mutualists.</title>
        <authorList>
            <consortium name="DOE Joint Genome Institute"/>
            <consortium name="Mycorrhizal Genomics Consortium"/>
            <person name="Kohler A."/>
            <person name="Kuo A."/>
            <person name="Nagy L.G."/>
            <person name="Floudas D."/>
            <person name="Copeland A."/>
            <person name="Barry K.W."/>
            <person name="Cichocki N."/>
            <person name="Veneault-Fourrey C."/>
            <person name="LaButti K."/>
            <person name="Lindquist E.A."/>
            <person name="Lipzen A."/>
            <person name="Lundell T."/>
            <person name="Morin E."/>
            <person name="Murat C."/>
            <person name="Riley R."/>
            <person name="Ohm R."/>
            <person name="Sun H."/>
            <person name="Tunlid A."/>
            <person name="Henrissat B."/>
            <person name="Grigoriev I.V."/>
            <person name="Hibbett D.S."/>
            <person name="Martin F."/>
        </authorList>
    </citation>
    <scope>NUCLEOTIDE SEQUENCE [LARGE SCALE GENOMIC DNA]</scope>
    <source>
        <strain evidence="2">Ve08.2h10</strain>
    </source>
</reference>
<dbReference type="HOGENOM" id="CLU_009123_6_2_1"/>
<accession>A0A0D0CQX6</accession>
<dbReference type="EMBL" id="KN826836">
    <property type="protein sequence ID" value="KIK77783.1"/>
    <property type="molecule type" value="Genomic_DNA"/>
</dbReference>
<protein>
    <submittedName>
        <fullName evidence="1">Uncharacterized protein</fullName>
    </submittedName>
</protein>
<evidence type="ECO:0000313" key="1">
    <source>
        <dbReference type="EMBL" id="KIK77783.1"/>
    </source>
</evidence>
<evidence type="ECO:0000313" key="2">
    <source>
        <dbReference type="Proteomes" id="UP000054538"/>
    </source>
</evidence>
<dbReference type="Proteomes" id="UP000054538">
    <property type="component" value="Unassembled WGS sequence"/>
</dbReference>